<proteinExistence type="predicted"/>
<dbReference type="AlphaFoldDB" id="A0A9Q2RZS5"/>
<comment type="caution">
    <text evidence="1">The sequence shown here is derived from an EMBL/GenBank/DDBJ whole genome shotgun (WGS) entry which is preliminary data.</text>
</comment>
<sequence>MSRSPVQSFAELKDALAQMVSLDSQMEDDKLNEEVGLVNEWDDQANRAMAAFSELMLQEDALRDIEALVATTYGGEPD</sequence>
<protein>
    <submittedName>
        <fullName evidence="1">Uncharacterized protein</fullName>
    </submittedName>
</protein>
<dbReference type="Proteomes" id="UP000809337">
    <property type="component" value="Unassembled WGS sequence"/>
</dbReference>
<dbReference type="EMBL" id="JAFBWN010000055">
    <property type="protein sequence ID" value="MBM2357699.1"/>
    <property type="molecule type" value="Genomic_DNA"/>
</dbReference>
<gene>
    <name evidence="1" type="ORF">JQX14_24470</name>
</gene>
<organism evidence="1 2">
    <name type="scientific">Pseudosulfitobacter pseudonitzschiae</name>
    <dbReference type="NCBI Taxonomy" id="1402135"/>
    <lineage>
        <taxon>Bacteria</taxon>
        <taxon>Pseudomonadati</taxon>
        <taxon>Pseudomonadota</taxon>
        <taxon>Alphaproteobacteria</taxon>
        <taxon>Rhodobacterales</taxon>
        <taxon>Roseobacteraceae</taxon>
        <taxon>Pseudosulfitobacter</taxon>
    </lineage>
</organism>
<accession>A0A9Q2RZS5</accession>
<reference evidence="1" key="1">
    <citation type="submission" date="2021-01" db="EMBL/GenBank/DDBJ databases">
        <title>Diatom-associated Roseobacters Show Island Model of Population Structure.</title>
        <authorList>
            <person name="Qu L."/>
            <person name="Feng X."/>
            <person name="Chen Y."/>
            <person name="Li L."/>
            <person name="Wang X."/>
            <person name="Hu Z."/>
            <person name="Wang H."/>
            <person name="Luo H."/>
        </authorList>
    </citation>
    <scope>NUCLEOTIDE SEQUENCE</scope>
    <source>
        <strain evidence="1">SM26-45</strain>
    </source>
</reference>
<name>A0A9Q2RZS5_9RHOB</name>
<evidence type="ECO:0000313" key="1">
    <source>
        <dbReference type="EMBL" id="MBM2357699.1"/>
    </source>
</evidence>
<dbReference type="RefSeq" id="WP_231036626.1">
    <property type="nucleotide sequence ID" value="NZ_JAJNGX010000054.1"/>
</dbReference>
<evidence type="ECO:0000313" key="2">
    <source>
        <dbReference type="Proteomes" id="UP000809337"/>
    </source>
</evidence>